<dbReference type="GO" id="GO:0140291">
    <property type="term" value="P:peptidyl-glutamate ADP-deribosylation"/>
    <property type="evidence" value="ECO:0007669"/>
    <property type="project" value="TreeGrafter"/>
</dbReference>
<dbReference type="Proteomes" id="UP001162156">
    <property type="component" value="Unassembled WGS sequence"/>
</dbReference>
<accession>A0AAV8XNF6</accession>
<evidence type="ECO:0000313" key="1">
    <source>
        <dbReference type="EMBL" id="KAJ8940306.1"/>
    </source>
</evidence>
<dbReference type="EMBL" id="JANEYF010003002">
    <property type="protein sequence ID" value="KAJ8940306.1"/>
    <property type="molecule type" value="Genomic_DNA"/>
</dbReference>
<name>A0AAV8XNF6_9CUCU</name>
<dbReference type="InterPro" id="IPR043472">
    <property type="entry name" value="Macro_dom-like"/>
</dbReference>
<sequence>MFGRLKKLRQNCQEDKVKKLALPKIGCGLDRLNREDILAMLNFVFYGCDIEITIYVLRERHVVNVKRLEVKSFEPIWDQEALRKAQQRDEFCEDIRVRLKEKEADIDYSYYLDKMDVLYQNRRGCYARRSGSPK</sequence>
<organism evidence="1 2">
    <name type="scientific">Rhamnusium bicolor</name>
    <dbReference type="NCBI Taxonomy" id="1586634"/>
    <lineage>
        <taxon>Eukaryota</taxon>
        <taxon>Metazoa</taxon>
        <taxon>Ecdysozoa</taxon>
        <taxon>Arthropoda</taxon>
        <taxon>Hexapoda</taxon>
        <taxon>Insecta</taxon>
        <taxon>Pterygota</taxon>
        <taxon>Neoptera</taxon>
        <taxon>Endopterygota</taxon>
        <taxon>Coleoptera</taxon>
        <taxon>Polyphaga</taxon>
        <taxon>Cucujiformia</taxon>
        <taxon>Chrysomeloidea</taxon>
        <taxon>Cerambycidae</taxon>
        <taxon>Lepturinae</taxon>
        <taxon>Rhagiini</taxon>
        <taxon>Rhamnusium</taxon>
    </lineage>
</organism>
<evidence type="ECO:0000313" key="2">
    <source>
        <dbReference type="Proteomes" id="UP001162156"/>
    </source>
</evidence>
<keyword evidence="2" id="KW-1185">Reference proteome</keyword>
<proteinExistence type="predicted"/>
<reference evidence="1" key="1">
    <citation type="journal article" date="2023" name="Insect Mol. Biol.">
        <title>Genome sequencing provides insights into the evolution of gene families encoding plant cell wall-degrading enzymes in longhorned beetles.</title>
        <authorList>
            <person name="Shin N.R."/>
            <person name="Okamura Y."/>
            <person name="Kirsch R."/>
            <person name="Pauchet Y."/>
        </authorList>
    </citation>
    <scope>NUCLEOTIDE SEQUENCE</scope>
    <source>
        <strain evidence="1">RBIC_L_NR</strain>
    </source>
</reference>
<dbReference type="AlphaFoldDB" id="A0AAV8XNF6"/>
<dbReference type="SUPFAM" id="SSF52949">
    <property type="entry name" value="Macro domain-like"/>
    <property type="match status" value="1"/>
</dbReference>
<protein>
    <submittedName>
        <fullName evidence="1">Uncharacterized protein</fullName>
    </submittedName>
</protein>
<gene>
    <name evidence="1" type="ORF">NQ314_010753</name>
</gene>
<comment type="caution">
    <text evidence="1">The sequence shown here is derived from an EMBL/GenBank/DDBJ whole genome shotgun (WGS) entry which is preliminary data.</text>
</comment>
<dbReference type="InterPro" id="IPR050892">
    <property type="entry name" value="ADP-ribose_metab_enzymes"/>
</dbReference>
<dbReference type="PANTHER" id="PTHR12521">
    <property type="entry name" value="PROTEIN C6ORF130"/>
    <property type="match status" value="1"/>
</dbReference>
<dbReference type="Gene3D" id="3.40.220.10">
    <property type="entry name" value="Leucine Aminopeptidase, subunit E, domain 1"/>
    <property type="match status" value="1"/>
</dbReference>
<dbReference type="PANTHER" id="PTHR12521:SF0">
    <property type="entry name" value="ADP-RIBOSE GLYCOHYDROLASE OARD1"/>
    <property type="match status" value="1"/>
</dbReference>